<keyword evidence="2" id="KW-1185">Reference proteome</keyword>
<reference evidence="1" key="1">
    <citation type="submission" date="2021-12" db="EMBL/GenBank/DDBJ databases">
        <title>Description of Gramella crocea sp. nov., a new bacterium isolated from activated sludge.</title>
        <authorList>
            <person name="Zhang X."/>
        </authorList>
    </citation>
    <scope>NUCLEOTIDE SEQUENCE</scope>
    <source>
        <strain evidence="1">YB25</strain>
    </source>
</reference>
<dbReference type="AlphaFoldDB" id="A0A9X2A7H3"/>
<sequence length="180" mass="19921">MKPNSIVILLFFTINIYGQQVQRFTKNFETSDGIYGTVKISTKPMTFSGGSIMIQQDAVIVQGIRYEGQTYSGNQLSSLGIQFPIECSNCYFTASGTVSMLIPGSVERDFGKFESGGSVHKGGFLKTNQEVIFSDSVKERHNANNQNGSPWEKTGRVEELRISEVQGADLHRIIDSVNNH</sequence>
<evidence type="ECO:0000313" key="1">
    <source>
        <dbReference type="EMBL" id="MCG9970788.1"/>
    </source>
</evidence>
<organism evidence="1 2">
    <name type="scientific">Christiangramia crocea</name>
    <dbReference type="NCBI Taxonomy" id="2904124"/>
    <lineage>
        <taxon>Bacteria</taxon>
        <taxon>Pseudomonadati</taxon>
        <taxon>Bacteroidota</taxon>
        <taxon>Flavobacteriia</taxon>
        <taxon>Flavobacteriales</taxon>
        <taxon>Flavobacteriaceae</taxon>
        <taxon>Christiangramia</taxon>
    </lineage>
</organism>
<gene>
    <name evidence="1" type="ORF">LU635_03990</name>
</gene>
<proteinExistence type="predicted"/>
<name>A0A9X2A7H3_9FLAO</name>
<dbReference type="EMBL" id="JAJSON010000012">
    <property type="protein sequence ID" value="MCG9970788.1"/>
    <property type="molecule type" value="Genomic_DNA"/>
</dbReference>
<dbReference type="Proteomes" id="UP001139344">
    <property type="component" value="Unassembled WGS sequence"/>
</dbReference>
<protein>
    <submittedName>
        <fullName evidence="1">Uncharacterized protein</fullName>
    </submittedName>
</protein>
<accession>A0A9X2A7H3</accession>
<comment type="caution">
    <text evidence="1">The sequence shown here is derived from an EMBL/GenBank/DDBJ whole genome shotgun (WGS) entry which is preliminary data.</text>
</comment>
<dbReference type="RefSeq" id="WP_240096421.1">
    <property type="nucleotide sequence ID" value="NZ_JAJSON010000012.1"/>
</dbReference>
<evidence type="ECO:0000313" key="2">
    <source>
        <dbReference type="Proteomes" id="UP001139344"/>
    </source>
</evidence>